<dbReference type="InterPro" id="IPR010816">
    <property type="entry name" value="Het-C"/>
</dbReference>
<proteinExistence type="predicted"/>
<evidence type="ECO:0000256" key="2">
    <source>
        <dbReference type="SAM" id="MobiDB-lite"/>
    </source>
</evidence>
<sequence>MEYAKREDQNKKRSKQSDKNNKNKVKQLLKSGVLDMNNTAPPPGSNTNNSSLPGDVKHKMENSFGTDFSNVNVHKDSPEATTMGAKAFAQGNDIHFAPGQYNPDTKSGQKLIGHELTHVVQQRQGRVKATTQAKGAHINDDPALEKEADEMGEKAVQFKVEEHAEEPKKLNQQQSSSQVVQRFEAPLHESASRNALTDNGDFSQDEASMIYYGNWMRDVNQGFVPSAMEVLGADTVYAMLNYVAYQKFGKAPTSEQMGFYILSEHLDSPVGAIKDSEYSSTPPKISPELESADYVNPEKSAPVPNHLKTKVPSTEPDAKAVTGSDMGIFDVDSSGVMGYIRRTNQHVEKRLTLAAEKGRNEEGFLHFGAAMHAIEDLFAHSNYVEIAAEEMLNNEMKGTFPELENMEGKIEIQSFSPEVEVPGATPGTKDKRKALATGSFSSLDTVESVGHEMVHMLRQPPKYPASLDEIKAMNRFMESLSSQVDGGLSDEQNEAILKKHLGLGYGLANSFARNIGFTAVLKGSNKVMEFIYDKYPNEIKDAIYEISVLIHQNAMLPLADQVDSLVLESNVANTSMVEVLESSQRIKANNGQLDDYVQPTMEMLGQDKNLEKSRLEEAKKRSKILENTPAKAVAGPSHSQISKDHKNSVFFGLGFKLAVEADKMIKEKMLAVWGSKKAKVGYQDGLTEQRSNHAAENLEMGKEILTQGYATGEKPDLQANINETAESLNQVADLLVALNQSPTRARMFLNGKQELIASSEINGNNPYIGNKLNQILNVANSGLVSVQQPLRSFEFEEAARNLNNLAERTKKAKTLQERESIYLELTTLRMQFIQHITTIQTDPSFTGNKLTYAAVLTAMDRAIAANAPSFTTHQVNVLSGQDRLTGMDDSLQGDLKVNSFKLGKQKTGNTKRDNLINTSRQIIDHPKENDWWKPLMREYITANKQVLKDYIKARNMGFATFRSKH</sequence>
<gene>
    <name evidence="4" type="ORF">OO013_07210</name>
</gene>
<feature type="coiled-coil region" evidence="1">
    <location>
        <begin position="601"/>
        <end position="628"/>
    </location>
</feature>
<protein>
    <submittedName>
        <fullName evidence="4">DUF4157 domain-containing protein</fullName>
    </submittedName>
</protein>
<evidence type="ECO:0000313" key="5">
    <source>
        <dbReference type="Proteomes" id="UP001209885"/>
    </source>
</evidence>
<dbReference type="EMBL" id="JAPFQN010000004">
    <property type="protein sequence ID" value="MCX2743646.1"/>
    <property type="molecule type" value="Genomic_DNA"/>
</dbReference>
<organism evidence="4 5">
    <name type="scientific">Mangrovivirga halotolerans</name>
    <dbReference type="NCBI Taxonomy" id="2993936"/>
    <lineage>
        <taxon>Bacteria</taxon>
        <taxon>Pseudomonadati</taxon>
        <taxon>Bacteroidota</taxon>
        <taxon>Cytophagia</taxon>
        <taxon>Cytophagales</taxon>
        <taxon>Mangrovivirgaceae</taxon>
        <taxon>Mangrovivirga</taxon>
    </lineage>
</organism>
<reference evidence="4 5" key="1">
    <citation type="submission" date="2022-11" db="EMBL/GenBank/DDBJ databases">
        <title>The characterization of three novel Bacteroidetes species and genomic analysis of their roles in tidal elemental geochemical cycles.</title>
        <authorList>
            <person name="Ma K."/>
        </authorList>
    </citation>
    <scope>NUCLEOTIDE SEQUENCE [LARGE SCALE GENOMIC DNA]</scope>
    <source>
        <strain evidence="4 5">M17</strain>
    </source>
</reference>
<keyword evidence="1" id="KW-0175">Coiled coil</keyword>
<keyword evidence="5" id="KW-1185">Reference proteome</keyword>
<comment type="caution">
    <text evidence="4">The sequence shown here is derived from an EMBL/GenBank/DDBJ whole genome shotgun (WGS) entry which is preliminary data.</text>
</comment>
<dbReference type="Proteomes" id="UP001209885">
    <property type="component" value="Unassembled WGS sequence"/>
</dbReference>
<feature type="domain" description="eCIS core" evidence="3">
    <location>
        <begin position="52"/>
        <end position="125"/>
    </location>
</feature>
<dbReference type="Pfam" id="PF13699">
    <property type="entry name" value="eCIS_core"/>
    <property type="match status" value="1"/>
</dbReference>
<feature type="region of interest" description="Disordered" evidence="2">
    <location>
        <begin position="1"/>
        <end position="69"/>
    </location>
</feature>
<evidence type="ECO:0000259" key="3">
    <source>
        <dbReference type="Pfam" id="PF13699"/>
    </source>
</evidence>
<feature type="compositionally biased region" description="Basic and acidic residues" evidence="2">
    <location>
        <begin position="1"/>
        <end position="21"/>
    </location>
</feature>
<name>A0ABT3RQ86_9BACT</name>
<evidence type="ECO:0000256" key="1">
    <source>
        <dbReference type="SAM" id="Coils"/>
    </source>
</evidence>
<dbReference type="RefSeq" id="WP_266056046.1">
    <property type="nucleotide sequence ID" value="NZ_JAPFQN010000004.1"/>
</dbReference>
<dbReference type="Pfam" id="PF07217">
    <property type="entry name" value="Het-C"/>
    <property type="match status" value="1"/>
</dbReference>
<dbReference type="InterPro" id="IPR025295">
    <property type="entry name" value="eCIS_core_dom"/>
</dbReference>
<accession>A0ABT3RQ86</accession>
<evidence type="ECO:0000313" key="4">
    <source>
        <dbReference type="EMBL" id="MCX2743646.1"/>
    </source>
</evidence>